<evidence type="ECO:0000313" key="2">
    <source>
        <dbReference type="EMBL" id="CAI9153477.1"/>
    </source>
</evidence>
<dbReference type="Proteomes" id="UP001176941">
    <property type="component" value="Chromosome 10"/>
</dbReference>
<protein>
    <submittedName>
        <fullName evidence="2">Uncharacterized protein</fullName>
    </submittedName>
</protein>
<organism evidence="2 3">
    <name type="scientific">Rangifer tarandus platyrhynchus</name>
    <name type="common">Svalbard reindeer</name>
    <dbReference type="NCBI Taxonomy" id="3082113"/>
    <lineage>
        <taxon>Eukaryota</taxon>
        <taxon>Metazoa</taxon>
        <taxon>Chordata</taxon>
        <taxon>Craniata</taxon>
        <taxon>Vertebrata</taxon>
        <taxon>Euteleostomi</taxon>
        <taxon>Mammalia</taxon>
        <taxon>Eutheria</taxon>
        <taxon>Laurasiatheria</taxon>
        <taxon>Artiodactyla</taxon>
        <taxon>Ruminantia</taxon>
        <taxon>Pecora</taxon>
        <taxon>Cervidae</taxon>
        <taxon>Odocoileinae</taxon>
        <taxon>Rangifer</taxon>
    </lineage>
</organism>
<feature type="compositionally biased region" description="Low complexity" evidence="1">
    <location>
        <begin position="141"/>
        <end position="155"/>
    </location>
</feature>
<proteinExistence type="predicted"/>
<evidence type="ECO:0000313" key="3">
    <source>
        <dbReference type="Proteomes" id="UP001176941"/>
    </source>
</evidence>
<accession>A0ABN8XYS0</accession>
<feature type="region of interest" description="Disordered" evidence="1">
    <location>
        <begin position="140"/>
        <end position="162"/>
    </location>
</feature>
<sequence length="198" mass="20938">MHDRSEQEPHHPEAACHFSQGSAGPSRSAALTAPWPPHPGFPGERGQAGQEWPPPSSTAKNVLDSTLPALHPLPTSPHSSLSPRNTHTCTHTPQPLFHTAHLSSQAPLWLPGLEGTPGSSGSPLLTQNCRLDAFHKIPAKTSPSSSCTPPRTGSSLPPKPGFSLDRSDISISSVHARGFCFPVVLSMSCHVLSLCPQV</sequence>
<dbReference type="EMBL" id="OX459946">
    <property type="protein sequence ID" value="CAI9153477.1"/>
    <property type="molecule type" value="Genomic_DNA"/>
</dbReference>
<evidence type="ECO:0000256" key="1">
    <source>
        <dbReference type="SAM" id="MobiDB-lite"/>
    </source>
</evidence>
<feature type="compositionally biased region" description="Low complexity" evidence="1">
    <location>
        <begin position="65"/>
        <end position="83"/>
    </location>
</feature>
<feature type="region of interest" description="Disordered" evidence="1">
    <location>
        <begin position="1"/>
        <end position="92"/>
    </location>
</feature>
<keyword evidence="3" id="KW-1185">Reference proteome</keyword>
<reference evidence="2" key="1">
    <citation type="submission" date="2023-04" db="EMBL/GenBank/DDBJ databases">
        <authorList>
            <consortium name="ELIXIR-Norway"/>
        </authorList>
    </citation>
    <scope>NUCLEOTIDE SEQUENCE [LARGE SCALE GENOMIC DNA]</scope>
</reference>
<feature type="compositionally biased region" description="Basic and acidic residues" evidence="1">
    <location>
        <begin position="1"/>
        <end position="14"/>
    </location>
</feature>
<gene>
    <name evidence="2" type="ORF">MRATA1EN1_LOCUS2439</name>
</gene>
<name>A0ABN8XYS0_RANTA</name>